<keyword evidence="1" id="KW-0812">Transmembrane</keyword>
<evidence type="ECO:0000313" key="2">
    <source>
        <dbReference type="EMBL" id="QKG79222.1"/>
    </source>
</evidence>
<dbReference type="Proteomes" id="UP000500961">
    <property type="component" value="Chromosome"/>
</dbReference>
<keyword evidence="1" id="KW-1133">Transmembrane helix</keyword>
<protein>
    <recommendedName>
        <fullName evidence="4">Cell division protein FtsQ</fullName>
    </recommendedName>
</protein>
<proteinExistence type="predicted"/>
<keyword evidence="3" id="KW-1185">Reference proteome</keyword>
<dbReference type="RefSeq" id="WP_173072774.1">
    <property type="nucleotide sequence ID" value="NZ_CP041345.1"/>
</dbReference>
<dbReference type="EMBL" id="CP041345">
    <property type="protein sequence ID" value="QKG79222.1"/>
    <property type="molecule type" value="Genomic_DNA"/>
</dbReference>
<dbReference type="AlphaFoldDB" id="A0A7D4C7T8"/>
<sequence>MNRKLRIGLKLFGWIFVLVWLIYGLNYANKTYNSTKCTAVNVRVIDSLQVKLIDAKKIHKAIISSKNSPIGMPIKSINTYKLEQEISKMAAVRDVQIFKTASGEINVEIKQRRPILRVFNAKGQTYYIDDAGKVLPHSSGFAANTIVASGNIREPFRIEPNFDISKYADSSVGGKQSLIYKLYKFAKYVSRNRFWNAQIEQLNVQDPNNVEMVPLVGPHVVNLGDLSNFEIKLKKLKLLYQKALPTEGWNKYSYINLKYKNQIVCTKNIYYGTRQ</sequence>
<accession>A0A7D4C7T8</accession>
<evidence type="ECO:0008006" key="4">
    <source>
        <dbReference type="Google" id="ProtNLM"/>
    </source>
</evidence>
<feature type="transmembrane region" description="Helical" evidence="1">
    <location>
        <begin position="7"/>
        <end position="28"/>
    </location>
</feature>
<gene>
    <name evidence="2" type="ORF">FHG85_02740</name>
</gene>
<reference evidence="2 3" key="1">
    <citation type="submission" date="2019-07" db="EMBL/GenBank/DDBJ databases">
        <title>Thalassofilum flectens gen. nov., sp. nov., a novel moderate thermophilic anaerobe from a shallow sea hot spring in Kunashir Island (Russia), representing a new family in the order Bacteroidales, and proposal of Thalassofilacea fam. nov.</title>
        <authorList>
            <person name="Kochetkova T.V."/>
            <person name="Podosokorskaya O.A."/>
            <person name="Novikov A."/>
            <person name="Elcheninov A.G."/>
            <person name="Toshchakov S.V."/>
            <person name="Kublanov I.V."/>
        </authorList>
    </citation>
    <scope>NUCLEOTIDE SEQUENCE [LARGE SCALE GENOMIC DNA]</scope>
    <source>
        <strain evidence="2 3">38-H</strain>
    </source>
</reference>
<keyword evidence="1" id="KW-0472">Membrane</keyword>
<evidence type="ECO:0000256" key="1">
    <source>
        <dbReference type="SAM" id="Phobius"/>
    </source>
</evidence>
<organism evidence="2 3">
    <name type="scientific">Tenuifilum thalassicum</name>
    <dbReference type="NCBI Taxonomy" id="2590900"/>
    <lineage>
        <taxon>Bacteria</taxon>
        <taxon>Pseudomonadati</taxon>
        <taxon>Bacteroidota</taxon>
        <taxon>Bacteroidia</taxon>
        <taxon>Bacteroidales</taxon>
        <taxon>Tenuifilaceae</taxon>
        <taxon>Tenuifilum</taxon>
    </lineage>
</organism>
<evidence type="ECO:0000313" key="3">
    <source>
        <dbReference type="Proteomes" id="UP000500961"/>
    </source>
</evidence>
<dbReference type="KEGG" id="ttz:FHG85_02740"/>
<name>A0A7D4C7T8_9BACT</name>